<gene>
    <name evidence="10" type="ORF">FTW19_07550</name>
</gene>
<organism evidence="10 11">
    <name type="scientific">Terriglobus albidus</name>
    <dbReference type="NCBI Taxonomy" id="1592106"/>
    <lineage>
        <taxon>Bacteria</taxon>
        <taxon>Pseudomonadati</taxon>
        <taxon>Acidobacteriota</taxon>
        <taxon>Terriglobia</taxon>
        <taxon>Terriglobales</taxon>
        <taxon>Acidobacteriaceae</taxon>
        <taxon>Terriglobus</taxon>
    </lineage>
</organism>
<dbReference type="GO" id="GO:0005886">
    <property type="term" value="C:plasma membrane"/>
    <property type="evidence" value="ECO:0007669"/>
    <property type="project" value="UniProtKB-SubCell"/>
</dbReference>
<feature type="transmembrane region" description="Helical" evidence="8">
    <location>
        <begin position="89"/>
        <end position="109"/>
    </location>
</feature>
<dbReference type="KEGG" id="talb:FTW19_07550"/>
<dbReference type="InterPro" id="IPR038731">
    <property type="entry name" value="RgtA/B/C-like"/>
</dbReference>
<evidence type="ECO:0000256" key="1">
    <source>
        <dbReference type="ARBA" id="ARBA00004651"/>
    </source>
</evidence>
<feature type="domain" description="Glycosyltransferase RgtA/B/C/D-like" evidence="9">
    <location>
        <begin position="69"/>
        <end position="227"/>
    </location>
</feature>
<dbReference type="Pfam" id="PF13231">
    <property type="entry name" value="PMT_2"/>
    <property type="match status" value="1"/>
</dbReference>
<accession>A0A5B9EBN5</accession>
<evidence type="ECO:0000313" key="11">
    <source>
        <dbReference type="Proteomes" id="UP000321820"/>
    </source>
</evidence>
<evidence type="ECO:0000256" key="6">
    <source>
        <dbReference type="ARBA" id="ARBA00022989"/>
    </source>
</evidence>
<feature type="transmembrane region" description="Helical" evidence="8">
    <location>
        <begin position="209"/>
        <end position="229"/>
    </location>
</feature>
<dbReference type="PANTHER" id="PTHR33908:SF11">
    <property type="entry name" value="MEMBRANE PROTEIN"/>
    <property type="match status" value="1"/>
</dbReference>
<dbReference type="EMBL" id="CP042806">
    <property type="protein sequence ID" value="QEE27861.1"/>
    <property type="molecule type" value="Genomic_DNA"/>
</dbReference>
<dbReference type="InterPro" id="IPR050297">
    <property type="entry name" value="LipidA_mod_glycosyltrf_83"/>
</dbReference>
<feature type="transmembrane region" description="Helical" evidence="8">
    <location>
        <begin position="186"/>
        <end position="203"/>
    </location>
</feature>
<evidence type="ECO:0000256" key="2">
    <source>
        <dbReference type="ARBA" id="ARBA00022475"/>
    </source>
</evidence>
<evidence type="ECO:0000313" key="10">
    <source>
        <dbReference type="EMBL" id="QEE27861.1"/>
    </source>
</evidence>
<keyword evidence="11" id="KW-1185">Reference proteome</keyword>
<feature type="transmembrane region" description="Helical" evidence="8">
    <location>
        <begin position="163"/>
        <end position="179"/>
    </location>
</feature>
<evidence type="ECO:0000256" key="4">
    <source>
        <dbReference type="ARBA" id="ARBA00022679"/>
    </source>
</evidence>
<evidence type="ECO:0000256" key="8">
    <source>
        <dbReference type="SAM" id="Phobius"/>
    </source>
</evidence>
<dbReference type="GO" id="GO:0016763">
    <property type="term" value="F:pentosyltransferase activity"/>
    <property type="evidence" value="ECO:0007669"/>
    <property type="project" value="TreeGrafter"/>
</dbReference>
<dbReference type="Proteomes" id="UP000321820">
    <property type="component" value="Chromosome"/>
</dbReference>
<dbReference type="AlphaFoldDB" id="A0A5B9EBN5"/>
<dbReference type="RefSeq" id="WP_147647051.1">
    <property type="nucleotide sequence ID" value="NZ_CP042806.1"/>
</dbReference>
<reference evidence="10 11" key="1">
    <citation type="submission" date="2019-08" db="EMBL/GenBank/DDBJ databases">
        <title>Complete genome sequence of Terriglobus albidus strain ORNL.</title>
        <authorList>
            <person name="Podar M."/>
        </authorList>
    </citation>
    <scope>NUCLEOTIDE SEQUENCE [LARGE SCALE GENOMIC DNA]</scope>
    <source>
        <strain evidence="10 11">ORNL</strain>
    </source>
</reference>
<protein>
    <submittedName>
        <fullName evidence="10">Glycosyltransferase family 39 protein</fullName>
    </submittedName>
</protein>
<comment type="subcellular location">
    <subcellularLocation>
        <location evidence="1">Cell membrane</location>
        <topology evidence="1">Multi-pass membrane protein</topology>
    </subcellularLocation>
</comment>
<evidence type="ECO:0000259" key="9">
    <source>
        <dbReference type="Pfam" id="PF13231"/>
    </source>
</evidence>
<keyword evidence="6 8" id="KW-1133">Transmembrane helix</keyword>
<feature type="transmembrane region" description="Helical" evidence="8">
    <location>
        <begin position="409"/>
        <end position="427"/>
    </location>
</feature>
<dbReference type="OrthoDB" id="109915at2"/>
<evidence type="ECO:0000256" key="7">
    <source>
        <dbReference type="ARBA" id="ARBA00023136"/>
    </source>
</evidence>
<name>A0A5B9EBN5_9BACT</name>
<proteinExistence type="predicted"/>
<keyword evidence="3" id="KW-0328">Glycosyltransferase</keyword>
<keyword evidence="5 8" id="KW-0812">Transmembrane</keyword>
<evidence type="ECO:0000256" key="3">
    <source>
        <dbReference type="ARBA" id="ARBA00022676"/>
    </source>
</evidence>
<dbReference type="PANTHER" id="PTHR33908">
    <property type="entry name" value="MANNOSYLTRANSFERASE YKCB-RELATED"/>
    <property type="match status" value="1"/>
</dbReference>
<dbReference type="GO" id="GO:0009103">
    <property type="term" value="P:lipopolysaccharide biosynthetic process"/>
    <property type="evidence" value="ECO:0007669"/>
    <property type="project" value="UniProtKB-ARBA"/>
</dbReference>
<keyword evidence="7 8" id="KW-0472">Membrane</keyword>
<keyword evidence="2" id="KW-1003">Cell membrane</keyword>
<keyword evidence="4 10" id="KW-0808">Transferase</keyword>
<sequence length="462" mass="51996">MTNPRRRVLFWSIVALFAGALLRAYCIRHYPQLQGDPQLYAEVIRNWMTRGVYGFTQEAGVRPTLIRLPGYPIFLGVCFRLFGMANLQAALWVQVAVDLLTCGLLALLARRFAGDRAAITALWLAALCPFLAEFTAAGLTETLTLFCTVLAFWALQRWLDAPLWRRVVVLGAALAYAILLRPDQGLLAASVLLTMLLGRGYRLPQVKGTIVPAAVCALLAVLPLVPWTARNYRVFHVLQPLAPRYANDPGEPNPYGFQRWYRTWAIDYASTEDIYWDYDGDAMDFATLPARAFDSPEQYRETAAILALYNETKRNSPEVDSRFAALAEQRVRKHPVRYYVLLPVARLGNMLLRPRVDWLPGSLQWWRWSESSPLQFGRALFLGALNLALIVFAAIGAWRLKAQTDLRPILLAMLAYGVLRCALLLTVDNSEPRYTVEFVPLWIVLSAVALTKPRAAALGRID</sequence>
<feature type="transmembrane region" description="Helical" evidence="8">
    <location>
        <begin position="376"/>
        <end position="397"/>
    </location>
</feature>
<feature type="transmembrane region" description="Helical" evidence="8">
    <location>
        <begin position="121"/>
        <end position="151"/>
    </location>
</feature>
<evidence type="ECO:0000256" key="5">
    <source>
        <dbReference type="ARBA" id="ARBA00022692"/>
    </source>
</evidence>